<gene>
    <name evidence="1" type="ORF">OWV82_014693</name>
</gene>
<reference evidence="1 2" key="1">
    <citation type="journal article" date="2023" name="Science">
        <title>Complex scaffold remodeling in plant triterpene biosynthesis.</title>
        <authorList>
            <person name="De La Pena R."/>
            <person name="Hodgson H."/>
            <person name="Liu J.C."/>
            <person name="Stephenson M.J."/>
            <person name="Martin A.C."/>
            <person name="Owen C."/>
            <person name="Harkess A."/>
            <person name="Leebens-Mack J."/>
            <person name="Jimenez L.E."/>
            <person name="Osbourn A."/>
            <person name="Sattely E.S."/>
        </authorList>
    </citation>
    <scope>NUCLEOTIDE SEQUENCE [LARGE SCALE GENOMIC DNA]</scope>
    <source>
        <strain evidence="2">cv. JPN11</strain>
        <tissue evidence="1">Leaf</tissue>
    </source>
</reference>
<evidence type="ECO:0000313" key="2">
    <source>
        <dbReference type="Proteomes" id="UP001164539"/>
    </source>
</evidence>
<sequence>MKNMSNIQQMLEENERSLLLQPLSLFTIAAIFFIFFRRFFKPSKKTLPPSPPKLPIIGNLHQVGSFPHLSFHALAQRHGPLMLLHFGKVPVLVVSSADAAREILRTHDIIFADRPKSTPFEKLVYGSKDVAMSPHGEYWRQVKSICVLHLLSNRRIHSFRNVRAEEVALMIEKIKQFSSSSLPIDLSEVMCTLTNNIVCRVALGRKYNGGEGRNKFRELLGKAVELLGASYVGDYISWLAWVSHFNGLNANLEKVAKKLDDFLEGVLEEHENRMMNTGRDSGAQGEDKKDFVDVLLWVQKENIFGFPIDRVAIKGIILDMFGGGTDTTYTVLEWTMAELLRHPEVMKQVQHEIRRIVGNKSDITEDDLDKMRYVKAVIKETLRLHPPVPLLLPRKCTQDVKIKGYDIGAGTQVFINFWTIARDPALWDEPEEFRPERFLNCSIDFQGRDFQFIPFGAGRRGCPGIQFAMRVNEIALANLLNKFDWSLPGGARGEDLDMTEVTGVTVHKKSPVIALATPCCQ</sequence>
<name>A0ACC1XLV5_MELAZ</name>
<accession>A0ACC1XLV5</accession>
<evidence type="ECO:0000313" key="1">
    <source>
        <dbReference type="EMBL" id="KAJ4712449.1"/>
    </source>
</evidence>
<proteinExistence type="predicted"/>
<organism evidence="1 2">
    <name type="scientific">Melia azedarach</name>
    <name type="common">Chinaberry tree</name>
    <dbReference type="NCBI Taxonomy" id="155640"/>
    <lineage>
        <taxon>Eukaryota</taxon>
        <taxon>Viridiplantae</taxon>
        <taxon>Streptophyta</taxon>
        <taxon>Embryophyta</taxon>
        <taxon>Tracheophyta</taxon>
        <taxon>Spermatophyta</taxon>
        <taxon>Magnoliopsida</taxon>
        <taxon>eudicotyledons</taxon>
        <taxon>Gunneridae</taxon>
        <taxon>Pentapetalae</taxon>
        <taxon>rosids</taxon>
        <taxon>malvids</taxon>
        <taxon>Sapindales</taxon>
        <taxon>Meliaceae</taxon>
        <taxon>Melia</taxon>
    </lineage>
</organism>
<dbReference type="EMBL" id="CM051401">
    <property type="protein sequence ID" value="KAJ4712449.1"/>
    <property type="molecule type" value="Genomic_DNA"/>
</dbReference>
<dbReference type="Proteomes" id="UP001164539">
    <property type="component" value="Chromosome 8"/>
</dbReference>
<comment type="caution">
    <text evidence="1">The sequence shown here is derived from an EMBL/GenBank/DDBJ whole genome shotgun (WGS) entry which is preliminary data.</text>
</comment>
<keyword evidence="2" id="KW-1185">Reference proteome</keyword>
<protein>
    <submittedName>
        <fullName evidence="1">Cytochrome P450</fullName>
    </submittedName>
</protein>